<keyword evidence="1" id="KW-0472">Membrane</keyword>
<name>A0A5J4KXF6_9CHLR</name>
<accession>A0A5J4KXF6</accession>
<dbReference type="EMBL" id="BKZW01000003">
    <property type="protein sequence ID" value="GER91161.1"/>
    <property type="molecule type" value="Genomic_DNA"/>
</dbReference>
<organism evidence="2 3">
    <name type="scientific">Dictyobacter vulcani</name>
    <dbReference type="NCBI Taxonomy" id="2607529"/>
    <lineage>
        <taxon>Bacteria</taxon>
        <taxon>Bacillati</taxon>
        <taxon>Chloroflexota</taxon>
        <taxon>Ktedonobacteria</taxon>
        <taxon>Ktedonobacterales</taxon>
        <taxon>Dictyobacteraceae</taxon>
        <taxon>Dictyobacter</taxon>
    </lineage>
</organism>
<dbReference type="RefSeq" id="WP_151758835.1">
    <property type="nucleotide sequence ID" value="NZ_BKZW01000003.1"/>
</dbReference>
<keyword evidence="1" id="KW-1133">Transmembrane helix</keyword>
<protein>
    <submittedName>
        <fullName evidence="2">Uncharacterized protein</fullName>
    </submittedName>
</protein>
<evidence type="ECO:0000313" key="3">
    <source>
        <dbReference type="Proteomes" id="UP000326912"/>
    </source>
</evidence>
<keyword evidence="3" id="KW-1185">Reference proteome</keyword>
<feature type="transmembrane region" description="Helical" evidence="1">
    <location>
        <begin position="149"/>
        <end position="167"/>
    </location>
</feature>
<feature type="transmembrane region" description="Helical" evidence="1">
    <location>
        <begin position="65"/>
        <end position="84"/>
    </location>
</feature>
<feature type="transmembrane region" description="Helical" evidence="1">
    <location>
        <begin position="118"/>
        <end position="143"/>
    </location>
</feature>
<evidence type="ECO:0000256" key="1">
    <source>
        <dbReference type="SAM" id="Phobius"/>
    </source>
</evidence>
<feature type="transmembrane region" description="Helical" evidence="1">
    <location>
        <begin position="23"/>
        <end position="45"/>
    </location>
</feature>
<dbReference type="AlphaFoldDB" id="A0A5J4KXF6"/>
<comment type="caution">
    <text evidence="2">The sequence shown here is derived from an EMBL/GenBank/DDBJ whole genome shotgun (WGS) entry which is preliminary data.</text>
</comment>
<proteinExistence type="predicted"/>
<gene>
    <name evidence="2" type="ORF">KDW_53230</name>
</gene>
<keyword evidence="1" id="KW-0812">Transmembrane</keyword>
<dbReference type="Proteomes" id="UP000326912">
    <property type="component" value="Unassembled WGS sequence"/>
</dbReference>
<evidence type="ECO:0000313" key="2">
    <source>
        <dbReference type="EMBL" id="GER91161.1"/>
    </source>
</evidence>
<reference evidence="2 3" key="1">
    <citation type="submission" date="2019-10" db="EMBL/GenBank/DDBJ databases">
        <title>Dictyobacter vulcani sp. nov., within the class Ktedonobacteria, isolated from soil of volcanic Mt. Zao.</title>
        <authorList>
            <person name="Zheng Y."/>
            <person name="Wang C.M."/>
            <person name="Sakai Y."/>
            <person name="Abe K."/>
            <person name="Yokota A."/>
            <person name="Yabe S."/>
        </authorList>
    </citation>
    <scope>NUCLEOTIDE SEQUENCE [LARGE SCALE GENOMIC DNA]</scope>
    <source>
        <strain evidence="2 3">W12</strain>
    </source>
</reference>
<sequence length="197" mass="22287">MSAPSNPDFEQYRRRLLHRKRYYPIYGLLLLITGGLGLLGLISSFLDNPGSLQPTQSTGLLHDALLLTFLALTIAGIVLIIRAYKAPDNTEIQRYRRRERQRLFLQANGRSLPWWSHLIIRVLIVLVGLVFFSGAILVFFNFGPGAWDGWIYLLVSIFLISLVSYFIPRELRKLPTMSAEALARNLIAGEATGDEDI</sequence>